<gene>
    <name evidence="1" type="ORF">HaLaN_05326</name>
</gene>
<evidence type="ECO:0000313" key="1">
    <source>
        <dbReference type="EMBL" id="GFH10076.1"/>
    </source>
</evidence>
<dbReference type="AlphaFoldDB" id="A0A699YT15"/>
<protein>
    <recommendedName>
        <fullName evidence="3">Guanylate cyclase domain-containing protein</fullName>
    </recommendedName>
</protein>
<evidence type="ECO:0008006" key="3">
    <source>
        <dbReference type="Google" id="ProtNLM"/>
    </source>
</evidence>
<accession>A0A699YT15</accession>
<name>A0A699YT15_HAELA</name>
<evidence type="ECO:0000313" key="2">
    <source>
        <dbReference type="Proteomes" id="UP000485058"/>
    </source>
</evidence>
<dbReference type="SUPFAM" id="SSF55073">
    <property type="entry name" value="Nucleotide cyclase"/>
    <property type="match status" value="1"/>
</dbReference>
<dbReference type="EMBL" id="BLLF01000285">
    <property type="protein sequence ID" value="GFH10076.1"/>
    <property type="molecule type" value="Genomic_DNA"/>
</dbReference>
<dbReference type="Proteomes" id="UP000485058">
    <property type="component" value="Unassembled WGS sequence"/>
</dbReference>
<reference evidence="1 2" key="1">
    <citation type="submission" date="2020-02" db="EMBL/GenBank/DDBJ databases">
        <title>Draft genome sequence of Haematococcus lacustris strain NIES-144.</title>
        <authorList>
            <person name="Morimoto D."/>
            <person name="Nakagawa S."/>
            <person name="Yoshida T."/>
            <person name="Sawayama S."/>
        </authorList>
    </citation>
    <scope>NUCLEOTIDE SEQUENCE [LARGE SCALE GENOMIC DNA]</scope>
    <source>
        <strain evidence="1 2">NIES-144</strain>
    </source>
</reference>
<keyword evidence="2" id="KW-1185">Reference proteome</keyword>
<sequence>MVLAGCLAESSECLAPGYLAAPSGRAAICFMNVAGVASLREWDSEVLQQALQLYTGIAQRSLWALGVVADCLEAPWPTALLDHELGEEVAVSSSARRGRTHELLCSPLTSTFGAAANTIPDPHSATLLNVLPAAPTAVRDPGSPSSCREILETSQVSLHLLNPGQRAGLEQRRISTPSAYDGLRRMRQVLFRGLRINLSMLWLT</sequence>
<proteinExistence type="predicted"/>
<comment type="caution">
    <text evidence="1">The sequence shown here is derived from an EMBL/GenBank/DDBJ whole genome shotgun (WGS) entry which is preliminary data.</text>
</comment>
<organism evidence="1 2">
    <name type="scientific">Haematococcus lacustris</name>
    <name type="common">Green alga</name>
    <name type="synonym">Haematococcus pluvialis</name>
    <dbReference type="NCBI Taxonomy" id="44745"/>
    <lineage>
        <taxon>Eukaryota</taxon>
        <taxon>Viridiplantae</taxon>
        <taxon>Chlorophyta</taxon>
        <taxon>core chlorophytes</taxon>
        <taxon>Chlorophyceae</taxon>
        <taxon>CS clade</taxon>
        <taxon>Chlamydomonadales</taxon>
        <taxon>Haematococcaceae</taxon>
        <taxon>Haematococcus</taxon>
    </lineage>
</organism>
<dbReference type="InterPro" id="IPR029787">
    <property type="entry name" value="Nucleotide_cyclase"/>
</dbReference>